<name>A0A143YRI1_9LACT</name>
<protein>
    <submittedName>
        <fullName evidence="1">Uncharacterized protein</fullName>
    </submittedName>
</protein>
<dbReference type="STRING" id="140314.SAMN04488076_109102"/>
<evidence type="ECO:0000313" key="1">
    <source>
        <dbReference type="EMBL" id="CZQ95220.1"/>
    </source>
</evidence>
<proteinExistence type="predicted"/>
<accession>A0A143YRI1</accession>
<evidence type="ECO:0000313" key="2">
    <source>
        <dbReference type="Proteomes" id="UP000242754"/>
    </source>
</evidence>
<keyword evidence="2" id="KW-1185">Reference proteome</keyword>
<organism evidence="1 2">
    <name type="scientific">Trichococcus palustris</name>
    <dbReference type="NCBI Taxonomy" id="140314"/>
    <lineage>
        <taxon>Bacteria</taxon>
        <taxon>Bacillati</taxon>
        <taxon>Bacillota</taxon>
        <taxon>Bacilli</taxon>
        <taxon>Lactobacillales</taxon>
        <taxon>Carnobacteriaceae</taxon>
        <taxon>Trichococcus</taxon>
    </lineage>
</organism>
<dbReference type="Proteomes" id="UP000242754">
    <property type="component" value="Unassembled WGS sequence"/>
</dbReference>
<dbReference type="AlphaFoldDB" id="A0A143YRI1"/>
<sequence length="46" mass="5599">MIRIRMITDENELKSFLRFQLIFLYENPLSANVFVSKVLLNRLLIW</sequence>
<gene>
    <name evidence="1" type="ORF">Tpal_1858</name>
</gene>
<reference evidence="1 2" key="1">
    <citation type="submission" date="2016-02" db="EMBL/GenBank/DDBJ databases">
        <authorList>
            <person name="Wen L."/>
            <person name="He K."/>
            <person name="Yang H."/>
        </authorList>
    </citation>
    <scope>NUCLEOTIDE SEQUENCE [LARGE SCALE GENOMIC DNA]</scope>
    <source>
        <strain evidence="1">Trichococcus palustris</strain>
    </source>
</reference>
<dbReference type="EMBL" id="FJNE01000005">
    <property type="protein sequence ID" value="CZQ95220.1"/>
    <property type="molecule type" value="Genomic_DNA"/>
</dbReference>